<reference evidence="10 11" key="1">
    <citation type="journal article" date="2013" name="Nature">
        <title>Insights into bilaterian evolution from three spiralian genomes.</title>
        <authorList>
            <person name="Simakov O."/>
            <person name="Marletaz F."/>
            <person name="Cho S.J."/>
            <person name="Edsinger-Gonzales E."/>
            <person name="Havlak P."/>
            <person name="Hellsten U."/>
            <person name="Kuo D.H."/>
            <person name="Larsson T."/>
            <person name="Lv J."/>
            <person name="Arendt D."/>
            <person name="Savage R."/>
            <person name="Osoegawa K."/>
            <person name="de Jong P."/>
            <person name="Grimwood J."/>
            <person name="Chapman J.A."/>
            <person name="Shapiro H."/>
            <person name="Aerts A."/>
            <person name="Otillar R.P."/>
            <person name="Terry A.Y."/>
            <person name="Boore J.L."/>
            <person name="Grigoriev I.V."/>
            <person name="Lindberg D.R."/>
            <person name="Seaver E.C."/>
            <person name="Weisblat D.A."/>
            <person name="Putnam N.H."/>
            <person name="Rokhsar D.S."/>
        </authorList>
    </citation>
    <scope>NUCLEOTIDE SEQUENCE [LARGE SCALE GENOMIC DNA]</scope>
</reference>
<evidence type="ECO:0000256" key="3">
    <source>
        <dbReference type="ARBA" id="ARBA00008429"/>
    </source>
</evidence>
<feature type="domain" description="Alanyl-transfer RNA synthetases family profile" evidence="9">
    <location>
        <begin position="42"/>
        <end position="252"/>
    </location>
</feature>
<name>V4AA51_LOTGI</name>
<dbReference type="GO" id="GO:0002196">
    <property type="term" value="F:Ser-tRNA(Ala) deacylase activity"/>
    <property type="evidence" value="ECO:0007669"/>
    <property type="project" value="TreeGrafter"/>
</dbReference>
<dbReference type="AlphaFoldDB" id="V4AA51"/>
<dbReference type="InterPro" id="IPR012947">
    <property type="entry name" value="tRNA_SAD"/>
</dbReference>
<dbReference type="SUPFAM" id="SSF50447">
    <property type="entry name" value="Translation proteins"/>
    <property type="match status" value="1"/>
</dbReference>
<dbReference type="SUPFAM" id="SSF55186">
    <property type="entry name" value="ThrRS/AlaRS common domain"/>
    <property type="match status" value="1"/>
</dbReference>
<dbReference type="GO" id="GO:0006419">
    <property type="term" value="P:alanyl-tRNA aminoacylation"/>
    <property type="evidence" value="ECO:0007669"/>
    <property type="project" value="InterPro"/>
</dbReference>
<dbReference type="KEGG" id="lgi:LOTGIDRAFT_217102"/>
<dbReference type="GO" id="GO:0005737">
    <property type="term" value="C:cytoplasm"/>
    <property type="evidence" value="ECO:0007669"/>
    <property type="project" value="UniProtKB-SubCell"/>
</dbReference>
<dbReference type="InterPro" id="IPR051335">
    <property type="entry name" value="Alanyl-tRNA_Editing_Enzymes"/>
</dbReference>
<gene>
    <name evidence="10" type="ORF">LOTGIDRAFT_217102</name>
</gene>
<dbReference type="Gene3D" id="2.40.30.130">
    <property type="match status" value="1"/>
</dbReference>
<dbReference type="InterPro" id="IPR018163">
    <property type="entry name" value="Thr/Ala-tRNA-synth_IIc_edit"/>
</dbReference>
<dbReference type="HOGENOM" id="CLU_004485_7_0_1"/>
<protein>
    <recommendedName>
        <fullName evidence="9">Alanyl-transfer RNA synthetases family profile domain-containing protein</fullName>
    </recommendedName>
</protein>
<dbReference type="STRING" id="225164.V4AA51"/>
<dbReference type="PANTHER" id="PTHR43462">
    <property type="entry name" value="ALANYL-TRNA EDITING PROTEIN"/>
    <property type="match status" value="1"/>
</dbReference>
<evidence type="ECO:0000313" key="11">
    <source>
        <dbReference type="Proteomes" id="UP000030746"/>
    </source>
</evidence>
<dbReference type="RefSeq" id="XP_009057253.1">
    <property type="nucleotide sequence ID" value="XM_009059005.1"/>
</dbReference>
<dbReference type="GO" id="GO:0003676">
    <property type="term" value="F:nucleic acid binding"/>
    <property type="evidence" value="ECO:0007669"/>
    <property type="project" value="InterPro"/>
</dbReference>
<evidence type="ECO:0000256" key="8">
    <source>
        <dbReference type="ARBA" id="ARBA00053555"/>
    </source>
</evidence>
<evidence type="ECO:0000256" key="7">
    <source>
        <dbReference type="ARBA" id="ARBA00022917"/>
    </source>
</evidence>
<comment type="function">
    <text evidence="8">Functions in trans to edit the amino acid moiety from incorrectly charged tRNA(Ala).</text>
</comment>
<evidence type="ECO:0000256" key="2">
    <source>
        <dbReference type="ARBA" id="ARBA00004496"/>
    </source>
</evidence>
<proteinExistence type="inferred from homology"/>
<keyword evidence="5" id="KW-0479">Metal-binding</keyword>
<keyword evidence="4" id="KW-0963">Cytoplasm</keyword>
<dbReference type="GeneID" id="20246685"/>
<dbReference type="SMART" id="SM00863">
    <property type="entry name" value="tRNA_SAD"/>
    <property type="match status" value="1"/>
</dbReference>
<dbReference type="GO" id="GO:0004813">
    <property type="term" value="F:alanine-tRNA ligase activity"/>
    <property type="evidence" value="ECO:0007669"/>
    <property type="project" value="InterPro"/>
</dbReference>
<dbReference type="FunFam" id="3.30.980.10:FF:000007">
    <property type="entry name" value="alanyl-tRNA editing protein Aarsd1"/>
    <property type="match status" value="1"/>
</dbReference>
<comment type="cofactor">
    <cofactor evidence="1">
        <name>Zn(2+)</name>
        <dbReference type="ChEBI" id="CHEBI:29105"/>
    </cofactor>
</comment>
<dbReference type="Proteomes" id="UP000030746">
    <property type="component" value="Unassembled WGS sequence"/>
</dbReference>
<dbReference type="InterPro" id="IPR018165">
    <property type="entry name" value="Ala-tRNA-synth_IIc_core"/>
</dbReference>
<evidence type="ECO:0000256" key="1">
    <source>
        <dbReference type="ARBA" id="ARBA00001947"/>
    </source>
</evidence>
<comment type="subcellular location">
    <subcellularLocation>
        <location evidence="2">Cytoplasm</location>
    </subcellularLocation>
</comment>
<dbReference type="PANTHER" id="PTHR43462:SF1">
    <property type="entry name" value="ALANYL-TRNA EDITING PROTEIN AARSD1"/>
    <property type="match status" value="1"/>
</dbReference>
<dbReference type="GO" id="GO:0046872">
    <property type="term" value="F:metal ion binding"/>
    <property type="evidence" value="ECO:0007669"/>
    <property type="project" value="UniProtKB-KW"/>
</dbReference>
<dbReference type="Pfam" id="PF07973">
    <property type="entry name" value="tRNA_SAD"/>
    <property type="match status" value="1"/>
</dbReference>
<dbReference type="CTD" id="20246685"/>
<evidence type="ECO:0000256" key="5">
    <source>
        <dbReference type="ARBA" id="ARBA00022723"/>
    </source>
</evidence>
<keyword evidence="11" id="KW-1185">Reference proteome</keyword>
<evidence type="ECO:0000256" key="4">
    <source>
        <dbReference type="ARBA" id="ARBA00022490"/>
    </source>
</evidence>
<dbReference type="OMA" id="KYDTTSW"/>
<dbReference type="FunFam" id="2.40.30.130:FF:000003">
    <property type="entry name" value="alanyl-tRNA editing protein Aarsd1"/>
    <property type="match status" value="1"/>
</dbReference>
<comment type="similarity">
    <text evidence="3">Belongs to the class-II aminoacyl-tRNA synthetase family. Alax-L subfamily.</text>
</comment>
<keyword evidence="6" id="KW-0862">Zinc</keyword>
<dbReference type="EMBL" id="KB202163">
    <property type="protein sequence ID" value="ESO91940.1"/>
    <property type="molecule type" value="Genomic_DNA"/>
</dbReference>
<evidence type="ECO:0000256" key="6">
    <source>
        <dbReference type="ARBA" id="ARBA00022833"/>
    </source>
</evidence>
<dbReference type="PROSITE" id="PS50860">
    <property type="entry name" value="AA_TRNA_LIGASE_II_ALA"/>
    <property type="match status" value="1"/>
</dbReference>
<sequence>MALSCQKDSYLKELNSKVVCCEKAQCQMIINGKKSKINGFEVILEDTILFPEGGGQPYDLGTLNDIPVLKVTRRGDKAVHFTETDLEVSKDVHIKVDWHRRFDHMQQHTGQHLISALAESIFNFSTTSWNLGEKTSFIELDTPEIKDKDLQQLEDTVNEKILAGLSVTPQLFYDKDDPEWKKASCRGLPADHVGPIRVVRIEDVDNNLCCGTHLSSLSHLQCIKLLGGEKGKKGKTNLVFVAGKRVLDYLGRSYSVEKALTPILNGPLDKQVELADKAIKGLKASQKSCTNLLRDLAVMEARLFNMMVDKPPLYSIHRKEGDNEYMNIIATEIEDDTPCFLTTGEEKGSGMFLLCGPPQFLTQAQKKVMELLEGKGACSGGRLRGKANKLSNRSEVEKYLLNLLSES</sequence>
<evidence type="ECO:0000313" key="10">
    <source>
        <dbReference type="EMBL" id="ESO91940.1"/>
    </source>
</evidence>
<accession>V4AA51</accession>
<dbReference type="OrthoDB" id="288942at2759"/>
<evidence type="ECO:0000259" key="9">
    <source>
        <dbReference type="PROSITE" id="PS50860"/>
    </source>
</evidence>
<dbReference type="Gene3D" id="3.30.980.10">
    <property type="entry name" value="Threonyl-trna Synthetase, Chain A, domain 2"/>
    <property type="match status" value="1"/>
</dbReference>
<organism evidence="10 11">
    <name type="scientific">Lottia gigantea</name>
    <name type="common">Giant owl limpet</name>
    <dbReference type="NCBI Taxonomy" id="225164"/>
    <lineage>
        <taxon>Eukaryota</taxon>
        <taxon>Metazoa</taxon>
        <taxon>Spiralia</taxon>
        <taxon>Lophotrochozoa</taxon>
        <taxon>Mollusca</taxon>
        <taxon>Gastropoda</taxon>
        <taxon>Patellogastropoda</taxon>
        <taxon>Lottioidea</taxon>
        <taxon>Lottiidae</taxon>
        <taxon>Lottia</taxon>
    </lineage>
</organism>
<keyword evidence="7" id="KW-0648">Protein biosynthesis</keyword>
<dbReference type="InterPro" id="IPR009000">
    <property type="entry name" value="Transl_B-barrel_sf"/>
</dbReference>
<dbReference type="GO" id="GO:0005524">
    <property type="term" value="F:ATP binding"/>
    <property type="evidence" value="ECO:0007669"/>
    <property type="project" value="InterPro"/>
</dbReference>